<dbReference type="PANTHER" id="PTHR34580:SF1">
    <property type="entry name" value="PROTEIN PAFC"/>
    <property type="match status" value="1"/>
</dbReference>
<dbReference type="PANTHER" id="PTHR34580">
    <property type="match status" value="1"/>
</dbReference>
<dbReference type="AlphaFoldDB" id="A0A8J6IGK3"/>
<dbReference type="Pfam" id="PF13280">
    <property type="entry name" value="WYL"/>
    <property type="match status" value="1"/>
</dbReference>
<sequence length="335" mass="38301">MAKRAGQKLRILQVMQLILQHTDEEHGLTLAQMATMLRDQGLDCERKSLYDDIQTLRDFGLDILLQKQGRQSVYLLASRDFELPELKLLVDAVQSSRFITAKKSEQLIGKIERLASVPQGRQLQRQVYVQGRIKTMNESIYHNVDKLHEAISAGRQIKFRYFQWSVQFGSGSRVVKSYRHGGALYQISPWALLWDDENYYMVGYDGAAGKIKHYRVDKMEAIQLTDLARDGQREFASFDTAVYSKKVFGMYGGQEQTVRLRFADYLAGVVVDRFGPDLPLRPAGPGQFIAVVQVQTSPQFFSWVFGLGDGVQILSPQQIVDDFLHHARQVTDLYR</sequence>
<protein>
    <submittedName>
        <fullName evidence="3">WYL domain-containing protein</fullName>
    </submittedName>
</protein>
<comment type="caution">
    <text evidence="3">The sequence shown here is derived from an EMBL/GenBank/DDBJ whole genome shotgun (WGS) entry which is preliminary data.</text>
</comment>
<feature type="domain" description="WYL" evidence="1">
    <location>
        <begin position="143"/>
        <end position="223"/>
    </location>
</feature>
<dbReference type="Pfam" id="PF25583">
    <property type="entry name" value="WCX"/>
    <property type="match status" value="1"/>
</dbReference>
<dbReference type="InterPro" id="IPR057727">
    <property type="entry name" value="WCX_dom"/>
</dbReference>
<evidence type="ECO:0000259" key="1">
    <source>
        <dbReference type="Pfam" id="PF13280"/>
    </source>
</evidence>
<dbReference type="InterPro" id="IPR051534">
    <property type="entry name" value="CBASS_pafABC_assoc_protein"/>
</dbReference>
<dbReference type="PROSITE" id="PS52050">
    <property type="entry name" value="WYL"/>
    <property type="match status" value="1"/>
</dbReference>
<accession>A0A8J6IGK3</accession>
<dbReference type="InterPro" id="IPR036388">
    <property type="entry name" value="WH-like_DNA-bd_sf"/>
</dbReference>
<dbReference type="InterPro" id="IPR036390">
    <property type="entry name" value="WH_DNA-bd_sf"/>
</dbReference>
<gene>
    <name evidence="3" type="ORF">H8K20_09995</name>
</gene>
<dbReference type="RefSeq" id="WP_186488327.1">
    <property type="nucleotide sequence ID" value="NZ_JACOGI010000002.1"/>
</dbReference>
<dbReference type="InterPro" id="IPR026881">
    <property type="entry name" value="WYL_dom"/>
</dbReference>
<dbReference type="Gene3D" id="1.10.10.10">
    <property type="entry name" value="Winged helix-like DNA-binding domain superfamily/Winged helix DNA-binding domain"/>
    <property type="match status" value="1"/>
</dbReference>
<reference evidence="3" key="1">
    <citation type="submission" date="2020-08" db="EMBL/GenBank/DDBJ databases">
        <authorList>
            <person name="Liu C."/>
            <person name="Sun Q."/>
        </authorList>
    </citation>
    <scope>NUCLEOTIDE SEQUENCE</scope>
    <source>
        <strain evidence="3">NSJ-65</strain>
    </source>
</reference>
<name>A0A8J6IGK3_9FIRM</name>
<evidence type="ECO:0000259" key="2">
    <source>
        <dbReference type="Pfam" id="PF25583"/>
    </source>
</evidence>
<keyword evidence="4" id="KW-1185">Reference proteome</keyword>
<organism evidence="3 4">
    <name type="scientific">Neobittarella massiliensis</name>
    <name type="common">ex Bilen et al. 2018</name>
    <dbReference type="NCBI Taxonomy" id="2041842"/>
    <lineage>
        <taxon>Bacteria</taxon>
        <taxon>Bacillati</taxon>
        <taxon>Bacillota</taxon>
        <taxon>Clostridia</taxon>
        <taxon>Eubacteriales</taxon>
        <taxon>Oscillospiraceae</taxon>
        <taxon>Neobittarella (ex Bilen et al. 2018)</taxon>
    </lineage>
</organism>
<dbReference type="EMBL" id="JACOGI010000002">
    <property type="protein sequence ID" value="MBC3516725.1"/>
    <property type="molecule type" value="Genomic_DNA"/>
</dbReference>
<feature type="domain" description="WCX" evidence="2">
    <location>
        <begin position="256"/>
        <end position="329"/>
    </location>
</feature>
<dbReference type="SUPFAM" id="SSF46785">
    <property type="entry name" value="Winged helix' DNA-binding domain"/>
    <property type="match status" value="1"/>
</dbReference>
<evidence type="ECO:0000313" key="3">
    <source>
        <dbReference type="EMBL" id="MBC3516725.1"/>
    </source>
</evidence>
<proteinExistence type="predicted"/>
<dbReference type="Proteomes" id="UP000597668">
    <property type="component" value="Unassembled WGS sequence"/>
</dbReference>
<evidence type="ECO:0000313" key="4">
    <source>
        <dbReference type="Proteomes" id="UP000597668"/>
    </source>
</evidence>